<dbReference type="InterPro" id="IPR000156">
    <property type="entry name" value="Ran_bind_dom"/>
</dbReference>
<evidence type="ECO:0000313" key="6">
    <source>
        <dbReference type="Xenbase" id="XB-GENE-6468555"/>
    </source>
</evidence>
<evidence type="ECO:0000313" key="5">
    <source>
        <dbReference type="RefSeq" id="XP_002938234.2"/>
    </source>
</evidence>
<keyword evidence="4" id="KW-1185">Reference proteome</keyword>
<protein>
    <submittedName>
        <fullName evidence="3">RAN binding protein 3-like</fullName>
    </submittedName>
    <submittedName>
        <fullName evidence="5">Ran-binding protein 3-like isoform X1</fullName>
    </submittedName>
</protein>
<dbReference type="GeneID" id="100498481"/>
<dbReference type="InterPro" id="IPR011993">
    <property type="entry name" value="PH-like_dom_sf"/>
</dbReference>
<reference evidence="3" key="1">
    <citation type="journal article" date="2010" name="Science">
        <title>The genome of the Western clawed frog Xenopus tropicalis.</title>
        <authorList>
            <person name="Hellsten U."/>
            <person name="Harland R.M."/>
            <person name="Gilchrist M.J."/>
            <person name="Hendrix D."/>
            <person name="Jurka J."/>
            <person name="Kapitonov V."/>
            <person name="Ovcharenko I."/>
            <person name="Putnam N.H."/>
            <person name="Shu S."/>
            <person name="Taher L."/>
            <person name="Blitz I.L."/>
            <person name="Blumberg B."/>
            <person name="Dichmann D.S."/>
            <person name="Dubchak I."/>
            <person name="Amaya E."/>
            <person name="Detter J.C."/>
            <person name="Fletcher R."/>
            <person name="Gerhard D.S."/>
            <person name="Goodstein D."/>
            <person name="Graves T."/>
            <person name="Grigoriev I.V."/>
            <person name="Grimwood J."/>
            <person name="Kawashima T."/>
            <person name="Lindquist E."/>
            <person name="Lucas S.M."/>
            <person name="Mead P.E."/>
            <person name="Mitros T."/>
            <person name="Ogino H."/>
            <person name="Ohta Y."/>
            <person name="Poliakov A.V."/>
            <person name="Pollet N."/>
            <person name="Robert J."/>
            <person name="Salamov A."/>
            <person name="Sater A.K."/>
            <person name="Schmutz J."/>
            <person name="Terry A."/>
            <person name="Vize P.D."/>
            <person name="Warren W.C."/>
            <person name="Wells D."/>
            <person name="Wills A."/>
            <person name="Wilson R.K."/>
            <person name="Zimmerman L.B."/>
            <person name="Zorn A.M."/>
            <person name="Grainger R."/>
            <person name="Grammer T."/>
            <person name="Khokha M.K."/>
            <person name="Richardson P.M."/>
            <person name="Rokhsar D.S."/>
        </authorList>
    </citation>
    <scope>NUCLEOTIDE SEQUENCE [LARGE SCALE GENOMIC DNA]</scope>
    <source>
        <strain evidence="3">Nigerian</strain>
    </source>
</reference>
<gene>
    <name evidence="3 5 6" type="primary">ranbp3l</name>
</gene>
<feature type="region of interest" description="Disordered" evidence="1">
    <location>
        <begin position="208"/>
        <end position="232"/>
    </location>
</feature>
<dbReference type="CTD" id="202151"/>
<reference evidence="5" key="3">
    <citation type="submission" date="2025-04" db="UniProtKB">
        <authorList>
            <consortium name="RefSeq"/>
        </authorList>
    </citation>
    <scope>IDENTIFICATION</scope>
    <source>
        <strain evidence="5">Nigerian</strain>
        <tissue evidence="5">Liver and blood</tissue>
    </source>
</reference>
<organism evidence="3">
    <name type="scientific">Xenopus tropicalis</name>
    <name type="common">Western clawed frog</name>
    <name type="synonym">Silurana tropicalis</name>
    <dbReference type="NCBI Taxonomy" id="8364"/>
    <lineage>
        <taxon>Eukaryota</taxon>
        <taxon>Metazoa</taxon>
        <taxon>Chordata</taxon>
        <taxon>Craniata</taxon>
        <taxon>Vertebrata</taxon>
        <taxon>Euteleostomi</taxon>
        <taxon>Amphibia</taxon>
        <taxon>Batrachia</taxon>
        <taxon>Anura</taxon>
        <taxon>Pipoidea</taxon>
        <taxon>Pipidae</taxon>
        <taxon>Xenopodinae</taxon>
        <taxon>Xenopus</taxon>
        <taxon>Silurana</taxon>
    </lineage>
</organism>
<dbReference type="PROSITE" id="PS50196">
    <property type="entry name" value="RANBD1"/>
    <property type="match status" value="1"/>
</dbReference>
<dbReference type="AlphaFoldDB" id="A0A6I8R7R6"/>
<evidence type="ECO:0000313" key="3">
    <source>
        <dbReference type="Ensembl" id="ENSXETP00000077168"/>
    </source>
</evidence>
<dbReference type="SMART" id="SM00160">
    <property type="entry name" value="RanBD"/>
    <property type="match status" value="1"/>
</dbReference>
<dbReference type="SUPFAM" id="SSF50729">
    <property type="entry name" value="PH domain-like"/>
    <property type="match status" value="1"/>
</dbReference>
<evidence type="ECO:0000313" key="4">
    <source>
        <dbReference type="Proteomes" id="UP000008143"/>
    </source>
</evidence>
<feature type="domain" description="RanBD1" evidence="2">
    <location>
        <begin position="338"/>
        <end position="417"/>
    </location>
</feature>
<dbReference type="Bgee" id="ENSXETG00000034560">
    <property type="expression patterns" value="Expressed in heart and 15 other cell types or tissues"/>
</dbReference>
<dbReference type="GeneTree" id="ENSGT00940000161387"/>
<dbReference type="AGR" id="Xenbase:XB-GENE-6468555"/>
<dbReference type="PANTHER" id="PTHR23138">
    <property type="entry name" value="RAN BINDING PROTEIN"/>
    <property type="match status" value="1"/>
</dbReference>
<feature type="region of interest" description="Disordered" evidence="1">
    <location>
        <begin position="279"/>
        <end position="302"/>
    </location>
</feature>
<evidence type="ECO:0000259" key="2">
    <source>
        <dbReference type="PROSITE" id="PS50196"/>
    </source>
</evidence>
<dbReference type="OrthoDB" id="185618at2759"/>
<dbReference type="GO" id="GO:0006611">
    <property type="term" value="P:protein export from nucleus"/>
    <property type="evidence" value="ECO:0000318"/>
    <property type="project" value="GO_Central"/>
</dbReference>
<dbReference type="KEGG" id="xtr:100498481"/>
<proteinExistence type="predicted"/>
<dbReference type="Pfam" id="PF00638">
    <property type="entry name" value="Ran_BP1"/>
    <property type="match status" value="1"/>
</dbReference>
<dbReference type="Xenbase" id="XB-GENE-6468555">
    <property type="gene designation" value="ranbp3l"/>
</dbReference>
<dbReference type="Gene3D" id="2.30.29.30">
    <property type="entry name" value="Pleckstrin-homology domain (PH domain)/Phosphotyrosine-binding domain (PTB)"/>
    <property type="match status" value="1"/>
</dbReference>
<dbReference type="CDD" id="cd13180">
    <property type="entry name" value="RanBD_RanBP3"/>
    <property type="match status" value="1"/>
</dbReference>
<dbReference type="Proteomes" id="UP000008143">
    <property type="component" value="Chromosome 1"/>
</dbReference>
<dbReference type="RefSeq" id="XP_002938234.2">
    <property type="nucleotide sequence ID" value="XM_002938188.5"/>
</dbReference>
<dbReference type="PANTHER" id="PTHR23138:SF88">
    <property type="entry name" value="RAN-BINDING PROTEIN 3-LIKE"/>
    <property type="match status" value="1"/>
</dbReference>
<evidence type="ECO:0000256" key="1">
    <source>
        <dbReference type="SAM" id="MobiDB-lite"/>
    </source>
</evidence>
<feature type="region of interest" description="Disordered" evidence="1">
    <location>
        <begin position="119"/>
        <end position="139"/>
    </location>
</feature>
<sequence>MRNQQAPILKVNGFYPEIEPLCRGGAYQEKSGGSQAPSMCVAAAEQGSELAPTCQLECGKFKESPKEKVLLCQPVFVLDKERPIKRPAVDLTLNPQQNAHCVFPASLTVFPDKRERASSFTYRPNTSPPHTDNNESEKRVRSSSFSFLSSFPPSPSDLRKNVFTPSSLLQDHSVIVTSSPGKSQTWAVIKPATLQAPEISLCPEGQNAECESAPSQMDSKMQPQDRNKSALDNGSKIKFAPACILGNKTNRNQPFVPGFGADKITSDFVFGENMEKRVMSPRRSLRSQSSTAQGKWEAASPRSVASHRSWPYPRKACTSLIESAAAYTSKSRVKYELDQLEIITGEESERNVLQVNCRLFVLNKDTLTWTERGRGNLRLNDLAASDNGMFRSRIVMRNHGTLKLLLNSRIFEQMKLERASRKSLHITATDLMDHSLKFFLVQASVKDAGRLFAAIHHRLVALRNCRQRKADTAPTEVPTEAKTHSLLVNSDSEDEDEMTSIHSSLSEHDQWIRRQPVLYS</sequence>
<feature type="region of interest" description="Disordered" evidence="1">
    <location>
        <begin position="470"/>
        <end position="505"/>
    </location>
</feature>
<feature type="compositionally biased region" description="Polar residues" evidence="1">
    <location>
        <begin position="213"/>
        <end position="222"/>
    </location>
</feature>
<accession>A0A6I8R7R6</accession>
<dbReference type="InterPro" id="IPR045255">
    <property type="entry name" value="RanBP1-like"/>
</dbReference>
<feature type="compositionally biased region" description="Polar residues" evidence="1">
    <location>
        <begin position="119"/>
        <end position="131"/>
    </location>
</feature>
<name>A0A6I8R7R6_XENTR</name>
<dbReference type="OMA" id="NTKLYPH"/>
<reference evidence="3" key="2">
    <citation type="submission" date="2020-05" db="UniProtKB">
        <authorList>
            <consortium name="Ensembl"/>
        </authorList>
    </citation>
    <scope>IDENTIFICATION</scope>
</reference>
<dbReference type="Ensembl" id="ENSXETT00000101849">
    <property type="protein sequence ID" value="ENSXETP00000077168"/>
    <property type="gene ID" value="ENSXETG00000034560"/>
</dbReference>